<organism evidence="4 5">
    <name type="scientific">Novacetimonas hansenii</name>
    <name type="common">Komagataeibacter hansenii</name>
    <dbReference type="NCBI Taxonomy" id="436"/>
    <lineage>
        <taxon>Bacteria</taxon>
        <taxon>Pseudomonadati</taxon>
        <taxon>Pseudomonadota</taxon>
        <taxon>Alphaproteobacteria</taxon>
        <taxon>Acetobacterales</taxon>
        <taxon>Acetobacteraceae</taxon>
        <taxon>Novacetimonas</taxon>
    </lineage>
</organism>
<evidence type="ECO:0000256" key="2">
    <source>
        <dbReference type="SAM" id="MobiDB-lite"/>
    </source>
</evidence>
<dbReference type="EMBL" id="BJNN01000004">
    <property type="protein sequence ID" value="GEC62194.1"/>
    <property type="molecule type" value="Genomic_DNA"/>
</dbReference>
<dbReference type="InterPro" id="IPR006224">
    <property type="entry name" value="PsdUridine_synth_RluA-like_CS"/>
</dbReference>
<gene>
    <name evidence="4" type="ORF">GHA01_00430</name>
</gene>
<keyword evidence="5" id="KW-1185">Reference proteome</keyword>
<sequence>MKPRRPAIPRVTSPAPRAVTRAVSDRNDGELPFPVLLRTRHFIVIDKPPGLPAHAGRAGGPSVEDAFALMSRHRNGPWLAHRLDRDTSGCLLVALRKQALIAAQECFASGRTTKVYWAITHGHPTAGHGVVDAPLLRRAERGQWRMEITPDGQDARTAWRCLARGHMPDGSPASWLELRLETGRTHQARVHCAALGCPVMGDGQYGRADGKSLHLMSRELYLPLDPPIHAIAPPPAHMCLTARQAGWTLACPPAITHAVTRAHITEPPAAMALRDNAPTHAQHPGHDVPATTP</sequence>
<proteinExistence type="inferred from homology"/>
<dbReference type="InterPro" id="IPR006145">
    <property type="entry name" value="PsdUridine_synth_RsuA/RluA"/>
</dbReference>
<dbReference type="CDD" id="cd02869">
    <property type="entry name" value="PseudoU_synth_RluA_like"/>
    <property type="match status" value="1"/>
</dbReference>
<accession>A0ABQ0SAJ5</accession>
<name>A0ABQ0SAJ5_NOVHA</name>
<dbReference type="RefSeq" id="WP_003616907.1">
    <property type="nucleotide sequence ID" value="NZ_BJNN01000004.1"/>
</dbReference>
<feature type="domain" description="Pseudouridine synthase RsuA/RluA-like" evidence="3">
    <location>
        <begin position="41"/>
        <end position="194"/>
    </location>
</feature>
<dbReference type="PROSITE" id="PS01129">
    <property type="entry name" value="PSI_RLU"/>
    <property type="match status" value="1"/>
</dbReference>
<feature type="region of interest" description="Disordered" evidence="2">
    <location>
        <begin position="1"/>
        <end position="20"/>
    </location>
</feature>
<dbReference type="SUPFAM" id="SSF55120">
    <property type="entry name" value="Pseudouridine synthase"/>
    <property type="match status" value="1"/>
</dbReference>
<comment type="caution">
    <text evidence="4">The sequence shown here is derived from an EMBL/GenBank/DDBJ whole genome shotgun (WGS) entry which is preliminary data.</text>
</comment>
<dbReference type="PANTHER" id="PTHR21600:SF87">
    <property type="entry name" value="RNA PSEUDOURIDYLATE SYNTHASE DOMAIN-CONTAINING PROTEIN 1"/>
    <property type="match status" value="1"/>
</dbReference>
<comment type="similarity">
    <text evidence="1">Belongs to the pseudouridine synthase RluA family.</text>
</comment>
<evidence type="ECO:0000256" key="1">
    <source>
        <dbReference type="ARBA" id="ARBA00010876"/>
    </source>
</evidence>
<protein>
    <recommendedName>
        <fullName evidence="3">Pseudouridine synthase RsuA/RluA-like domain-containing protein</fullName>
    </recommendedName>
</protein>
<reference evidence="4 5" key="1">
    <citation type="submission" date="2019-06" db="EMBL/GenBank/DDBJ databases">
        <title>Whole genome shotgun sequence of Komagataeibacter hansenii NBRC 14820.</title>
        <authorList>
            <person name="Hosoyama A."/>
            <person name="Uohara A."/>
            <person name="Ohji S."/>
            <person name="Ichikawa N."/>
        </authorList>
    </citation>
    <scope>NUCLEOTIDE SEQUENCE [LARGE SCALE GENOMIC DNA]</scope>
    <source>
        <strain evidence="4 5">NBRC 14820</strain>
    </source>
</reference>
<dbReference type="Proteomes" id="UP000319478">
    <property type="component" value="Unassembled WGS sequence"/>
</dbReference>
<dbReference type="InterPro" id="IPR050188">
    <property type="entry name" value="RluA_PseudoU_synthase"/>
</dbReference>
<evidence type="ECO:0000313" key="4">
    <source>
        <dbReference type="EMBL" id="GEC62194.1"/>
    </source>
</evidence>
<dbReference type="Gene3D" id="3.30.2350.10">
    <property type="entry name" value="Pseudouridine synthase"/>
    <property type="match status" value="1"/>
</dbReference>
<evidence type="ECO:0000259" key="3">
    <source>
        <dbReference type="Pfam" id="PF00849"/>
    </source>
</evidence>
<evidence type="ECO:0000313" key="5">
    <source>
        <dbReference type="Proteomes" id="UP000319478"/>
    </source>
</evidence>
<dbReference type="Pfam" id="PF00849">
    <property type="entry name" value="PseudoU_synth_2"/>
    <property type="match status" value="1"/>
</dbReference>
<dbReference type="PANTHER" id="PTHR21600">
    <property type="entry name" value="MITOCHONDRIAL RNA PSEUDOURIDINE SYNTHASE"/>
    <property type="match status" value="1"/>
</dbReference>
<dbReference type="InterPro" id="IPR020103">
    <property type="entry name" value="PsdUridine_synth_cat_dom_sf"/>
</dbReference>